<protein>
    <recommendedName>
        <fullName evidence="3">CAP-Gly domain-containing protein</fullName>
    </recommendedName>
</protein>
<accession>A0A1Y2E686</accession>
<feature type="coiled-coil region" evidence="1">
    <location>
        <begin position="218"/>
        <end position="325"/>
    </location>
</feature>
<dbReference type="Proteomes" id="UP000193920">
    <property type="component" value="Unassembled WGS sequence"/>
</dbReference>
<gene>
    <name evidence="4" type="ORF">LY90DRAFT_504656</name>
</gene>
<proteinExistence type="predicted"/>
<evidence type="ECO:0000256" key="2">
    <source>
        <dbReference type="SAM" id="MobiDB-lite"/>
    </source>
</evidence>
<dbReference type="PROSITE" id="PS00845">
    <property type="entry name" value="CAP_GLY_1"/>
    <property type="match status" value="1"/>
</dbReference>
<dbReference type="OrthoDB" id="2130750at2759"/>
<dbReference type="Pfam" id="PF01302">
    <property type="entry name" value="CAP_GLY"/>
    <property type="match status" value="1"/>
</dbReference>
<dbReference type="STRING" id="1754190.A0A1Y2E686"/>
<dbReference type="Gene3D" id="2.30.30.190">
    <property type="entry name" value="CAP Gly-rich-like domain"/>
    <property type="match status" value="1"/>
</dbReference>
<evidence type="ECO:0000256" key="1">
    <source>
        <dbReference type="SAM" id="Coils"/>
    </source>
</evidence>
<evidence type="ECO:0000259" key="3">
    <source>
        <dbReference type="PROSITE" id="PS50245"/>
    </source>
</evidence>
<keyword evidence="5" id="KW-1185">Reference proteome</keyword>
<keyword evidence="1" id="KW-0175">Coiled coil</keyword>
<dbReference type="SUPFAM" id="SSF74924">
    <property type="entry name" value="Cap-Gly domain"/>
    <property type="match status" value="1"/>
</dbReference>
<feature type="coiled-coil region" evidence="1">
    <location>
        <begin position="459"/>
        <end position="493"/>
    </location>
</feature>
<dbReference type="AlphaFoldDB" id="A0A1Y2E686"/>
<dbReference type="SMART" id="SM01052">
    <property type="entry name" value="CAP_GLY"/>
    <property type="match status" value="1"/>
</dbReference>
<dbReference type="EMBL" id="MCOG01000049">
    <property type="protein sequence ID" value="ORY66864.1"/>
    <property type="molecule type" value="Genomic_DNA"/>
</dbReference>
<dbReference type="PROSITE" id="PS50245">
    <property type="entry name" value="CAP_GLY_2"/>
    <property type="match status" value="1"/>
</dbReference>
<dbReference type="InterPro" id="IPR000938">
    <property type="entry name" value="CAP-Gly_domain"/>
</dbReference>
<reference evidence="4 5" key="1">
    <citation type="submission" date="2016-08" db="EMBL/GenBank/DDBJ databases">
        <title>A Parts List for Fungal Cellulosomes Revealed by Comparative Genomics.</title>
        <authorList>
            <consortium name="DOE Joint Genome Institute"/>
            <person name="Haitjema C.H."/>
            <person name="Gilmore S.P."/>
            <person name="Henske J.K."/>
            <person name="Solomon K.V."/>
            <person name="De Groot R."/>
            <person name="Kuo A."/>
            <person name="Mondo S.J."/>
            <person name="Salamov A.A."/>
            <person name="Labutti K."/>
            <person name="Zhao Z."/>
            <person name="Chiniquy J."/>
            <person name="Barry K."/>
            <person name="Brewer H.M."/>
            <person name="Purvine S.O."/>
            <person name="Wright A.T."/>
            <person name="Boxma B."/>
            <person name="Van Alen T."/>
            <person name="Hackstein J.H."/>
            <person name="Baker S.E."/>
            <person name="Grigoriev I.V."/>
            <person name="O'Malley M.A."/>
        </authorList>
    </citation>
    <scope>NUCLEOTIDE SEQUENCE [LARGE SCALE GENOMIC DNA]</scope>
    <source>
        <strain evidence="4 5">G1</strain>
    </source>
</reference>
<feature type="domain" description="CAP-Gly" evidence="3">
    <location>
        <begin position="46"/>
        <end position="89"/>
    </location>
</feature>
<name>A0A1Y2E686_9FUNG</name>
<comment type="caution">
    <text evidence="4">The sequence shown here is derived from an EMBL/GenBank/DDBJ whole genome shotgun (WGS) entry which is preliminary data.</text>
</comment>
<evidence type="ECO:0000313" key="4">
    <source>
        <dbReference type="EMBL" id="ORY66864.1"/>
    </source>
</evidence>
<feature type="region of interest" description="Disordered" evidence="2">
    <location>
        <begin position="423"/>
        <end position="444"/>
    </location>
</feature>
<evidence type="ECO:0000313" key="5">
    <source>
        <dbReference type="Proteomes" id="UP000193920"/>
    </source>
</evidence>
<organism evidence="4 5">
    <name type="scientific">Neocallimastix californiae</name>
    <dbReference type="NCBI Taxonomy" id="1754190"/>
    <lineage>
        <taxon>Eukaryota</taxon>
        <taxon>Fungi</taxon>
        <taxon>Fungi incertae sedis</taxon>
        <taxon>Chytridiomycota</taxon>
        <taxon>Chytridiomycota incertae sedis</taxon>
        <taxon>Neocallimastigomycetes</taxon>
        <taxon>Neocallimastigales</taxon>
        <taxon>Neocallimastigaceae</taxon>
        <taxon>Neocallimastix</taxon>
    </lineage>
</organism>
<dbReference type="PANTHER" id="PTHR18916">
    <property type="entry name" value="DYNACTIN 1-RELATED MICROTUBULE-BINDING"/>
    <property type="match status" value="1"/>
</dbReference>
<dbReference type="InterPro" id="IPR036859">
    <property type="entry name" value="CAP-Gly_dom_sf"/>
</dbReference>
<dbReference type="PANTHER" id="PTHR18916:SF83">
    <property type="entry name" value="TIP ELONGATION PROTEIN 1"/>
    <property type="match status" value="1"/>
</dbReference>
<sequence>MTSIMKKRMSTLSSISSNSINNEDIPINSIVKVKSTGLEGILLFVGNTEFKEGLWYGIRLFNEGQGKNDGSVNGIYYFDCPPNTGVFVLRKNIELIEAYNSPVVNQFTPPQSPYGRKRGSFSNKRDSILSTNSITNPRSKHESIISTISSNRTVTNKRESIMSTSSLRSWGMHRNSDFGLEPNREQLSINTMGVNLPNTMGMPLSSSSSHANLVAATNDQANNIVNEQSKIIQELQQELNEKERKYREVQCNIEDAKSAAKRTEIARKQCEKLEEQLKEAHQENEGLKKEKENIQDELQKSKEQYKDLLKDYEILVNEFENYSKETTATVAAVAEMGSVNGEEKDEEGNVISKTVNKENVSLLLKEMQDLKDRCKKAEAKVAEYERNDNSKTYPATRALLEMKEKKIQQLEKQLSEMKLNKKLTNSDSNSTLSNNNNNSLNSPLSTISDPTTIVSNQEYIDLRSQLTSAEDSKAALESRCYRLEKEIESWKSKVQQQNAYWMPRESSRARLTTYKFM</sequence>